<evidence type="ECO:0000256" key="5">
    <source>
        <dbReference type="ARBA" id="ARBA00023136"/>
    </source>
</evidence>
<dbReference type="PANTHER" id="PTHR30619">
    <property type="entry name" value="DNA INTERNALIZATION/COMPETENCE PROTEIN COMEC/REC2"/>
    <property type="match status" value="1"/>
</dbReference>
<dbReference type="Gene3D" id="3.60.15.10">
    <property type="entry name" value="Ribonuclease Z/Hydroxyacylglutathione hydrolase-like"/>
    <property type="match status" value="1"/>
</dbReference>
<dbReference type="SUPFAM" id="SSF56281">
    <property type="entry name" value="Metallo-hydrolase/oxidoreductase"/>
    <property type="match status" value="1"/>
</dbReference>
<dbReference type="Pfam" id="PF00753">
    <property type="entry name" value="Lactamase_B"/>
    <property type="match status" value="1"/>
</dbReference>
<keyword evidence="2" id="KW-1003">Cell membrane</keyword>
<feature type="signal peptide" evidence="7">
    <location>
        <begin position="1"/>
        <end position="18"/>
    </location>
</feature>
<proteinExistence type="predicted"/>
<feature type="domain" description="Metallo-beta-lactamase" evidence="8">
    <location>
        <begin position="524"/>
        <end position="717"/>
    </location>
</feature>
<dbReference type="Pfam" id="PF13567">
    <property type="entry name" value="DUF4131"/>
    <property type="match status" value="1"/>
</dbReference>
<dbReference type="InterPro" id="IPR052159">
    <property type="entry name" value="Competence_DNA_uptake"/>
</dbReference>
<dbReference type="InterPro" id="IPR036866">
    <property type="entry name" value="RibonucZ/Hydroxyglut_hydro"/>
</dbReference>
<feature type="transmembrane region" description="Helical" evidence="6">
    <location>
        <begin position="274"/>
        <end position="296"/>
    </location>
</feature>
<keyword evidence="4 6" id="KW-1133">Transmembrane helix</keyword>
<evidence type="ECO:0000313" key="9">
    <source>
        <dbReference type="EMBL" id="PLW82194.1"/>
    </source>
</evidence>
<gene>
    <name evidence="9" type="ORF">CWI75_10440</name>
</gene>
<dbReference type="InterPro" id="IPR004477">
    <property type="entry name" value="ComEC_N"/>
</dbReference>
<keyword evidence="3 6" id="KW-0812">Transmembrane</keyword>
<dbReference type="GO" id="GO:0005886">
    <property type="term" value="C:plasma membrane"/>
    <property type="evidence" value="ECO:0007669"/>
    <property type="project" value="UniProtKB-SubCell"/>
</dbReference>
<feature type="transmembrane region" description="Helical" evidence="6">
    <location>
        <begin position="240"/>
        <end position="262"/>
    </location>
</feature>
<evidence type="ECO:0000256" key="4">
    <source>
        <dbReference type="ARBA" id="ARBA00022989"/>
    </source>
</evidence>
<dbReference type="InterPro" id="IPR025405">
    <property type="entry name" value="DUF4131"/>
</dbReference>
<dbReference type="EMBL" id="PKLZ01000008">
    <property type="protein sequence ID" value="PLW82194.1"/>
    <property type="molecule type" value="Genomic_DNA"/>
</dbReference>
<protein>
    <submittedName>
        <fullName evidence="9">DNA internalization-related competence protein ComEC/Rec2</fullName>
    </submittedName>
</protein>
<dbReference type="CDD" id="cd07731">
    <property type="entry name" value="ComA-like_MBL-fold"/>
    <property type="match status" value="1"/>
</dbReference>
<organism evidence="9 10">
    <name type="scientific">Kineobactrum sediminis</name>
    <dbReference type="NCBI Taxonomy" id="1905677"/>
    <lineage>
        <taxon>Bacteria</taxon>
        <taxon>Pseudomonadati</taxon>
        <taxon>Pseudomonadota</taxon>
        <taxon>Gammaproteobacteria</taxon>
        <taxon>Cellvibrionales</taxon>
        <taxon>Halieaceae</taxon>
        <taxon>Kineobactrum</taxon>
    </lineage>
</organism>
<evidence type="ECO:0000259" key="8">
    <source>
        <dbReference type="SMART" id="SM00849"/>
    </source>
</evidence>
<dbReference type="Proteomes" id="UP000234845">
    <property type="component" value="Unassembled WGS sequence"/>
</dbReference>
<feature type="transmembrane region" description="Helical" evidence="6">
    <location>
        <begin position="303"/>
        <end position="321"/>
    </location>
</feature>
<dbReference type="GO" id="GO:0030420">
    <property type="term" value="P:establishment of competence for transformation"/>
    <property type="evidence" value="ECO:0007669"/>
    <property type="project" value="InterPro"/>
</dbReference>
<feature type="transmembrane region" description="Helical" evidence="6">
    <location>
        <begin position="463"/>
        <end position="483"/>
    </location>
</feature>
<keyword evidence="10" id="KW-1185">Reference proteome</keyword>
<feature type="transmembrane region" description="Helical" evidence="6">
    <location>
        <begin position="372"/>
        <end position="391"/>
    </location>
</feature>
<evidence type="ECO:0000256" key="2">
    <source>
        <dbReference type="ARBA" id="ARBA00022475"/>
    </source>
</evidence>
<reference evidence="10" key="1">
    <citation type="submission" date="2017-11" db="EMBL/GenBank/DDBJ databases">
        <title>The draft genome sequence of Chromatocurvus sp. F02.</title>
        <authorList>
            <person name="Du Z.-J."/>
            <person name="Chang Y.-Q."/>
        </authorList>
    </citation>
    <scope>NUCLEOTIDE SEQUENCE [LARGE SCALE GENOMIC DNA]</scope>
    <source>
        <strain evidence="10">F02</strain>
    </source>
</reference>
<accession>A0A2N5Y1D4</accession>
<comment type="subcellular location">
    <subcellularLocation>
        <location evidence="1">Cell membrane</location>
        <topology evidence="1">Multi-pass membrane protein</topology>
    </subcellularLocation>
</comment>
<dbReference type="AlphaFoldDB" id="A0A2N5Y1D4"/>
<evidence type="ECO:0000256" key="7">
    <source>
        <dbReference type="SAM" id="SignalP"/>
    </source>
</evidence>
<dbReference type="SMART" id="SM00849">
    <property type="entry name" value="Lactamase_B"/>
    <property type="match status" value="1"/>
</dbReference>
<keyword evidence="5 6" id="KW-0472">Membrane</keyword>
<comment type="caution">
    <text evidence="9">The sequence shown here is derived from an EMBL/GenBank/DDBJ whole genome shotgun (WGS) entry which is preliminary data.</text>
</comment>
<name>A0A2N5Y1D4_9GAMM</name>
<dbReference type="InterPro" id="IPR004797">
    <property type="entry name" value="Competence_ComEC/Rec2"/>
</dbReference>
<dbReference type="InterPro" id="IPR035681">
    <property type="entry name" value="ComA-like_MBL"/>
</dbReference>
<keyword evidence="7" id="KW-0732">Signal</keyword>
<dbReference type="Pfam" id="PF03772">
    <property type="entry name" value="Competence"/>
    <property type="match status" value="1"/>
</dbReference>
<dbReference type="RefSeq" id="WP_101521446.1">
    <property type="nucleotide sequence ID" value="NZ_PKLZ01000008.1"/>
</dbReference>
<dbReference type="OrthoDB" id="9761531at2"/>
<evidence type="ECO:0000256" key="1">
    <source>
        <dbReference type="ARBA" id="ARBA00004651"/>
    </source>
</evidence>
<dbReference type="PANTHER" id="PTHR30619:SF1">
    <property type="entry name" value="RECOMBINATION PROTEIN 2"/>
    <property type="match status" value="1"/>
</dbReference>
<sequence length="766" mass="82213">MRSVLLLFAASIVLMSQAAVLPPNQVVFLAALSGILAILAGNHYWRCAGAMLLGVSVASWHGQQLLDRRLPEACERIPVTVSGRIHNLPRMSRLAEDRVSQRFEFKVDALSSPQCAGPRTLLLSYSGEAILVPGERWQFEVLLRRPWGLVNPGSHNLQAWYAQTGIDAVGSVRMSAPAQRLSRADGRSHHRYRQWLSRQILQALGEGPASGILRAITVADRSGLDHGLWTLFQHFGVSHLLVISGLHVGLVAGCGFGLGSIVSRLLSLAGNNRIGGVLPPVFALLFATAYTALAGFSLATTRAWLMLLCFLLATLCGRPGLSWNNLLFAAVVLLALNPLAALGAGFWLSFGSVACLLWLSLWRPRPGRSGKWLGAHAYMCVAMLPLGGWWFGGVSQVAAVANAVLVPLVGVFVVPLALAGVILGACGSALAGPVWSLAAWPLLKLLPRGQSLVEQHPGWLYSQLSPSYAALVLAVIALALVPVPVHRAIKGLLPLLVLPLLLVPRAHSVARSGDVHIVALDVGQGTATLIYDGRRALLYDTGGGMPGSWDLAGAVVLPFLRARGIRHLDSLVISHGDTDHSAGVGTILARLPVHRLLQGADLPVRQHATTCVAGMAWQWQAAIRFQVLSPASGESLTSNEGSCVLQVTVHGYRLLLPGDIGVRRERELVRYWGSQLASDWALAPHHGSNTSSSWAWLKQVRPRFVIYTSERASRYGHPAEEVVSRHAGLGINTLNTASSGALEWVIGVNGEVSLLAHRESAPRFWK</sequence>
<feature type="transmembrane region" description="Helical" evidence="6">
    <location>
        <begin position="327"/>
        <end position="360"/>
    </location>
</feature>
<evidence type="ECO:0000256" key="6">
    <source>
        <dbReference type="SAM" id="Phobius"/>
    </source>
</evidence>
<feature type="chain" id="PRO_5014775689" evidence="7">
    <location>
        <begin position="19"/>
        <end position="766"/>
    </location>
</feature>
<dbReference type="InterPro" id="IPR001279">
    <property type="entry name" value="Metallo-B-lactamas"/>
</dbReference>
<dbReference type="NCBIfam" id="TIGR00361">
    <property type="entry name" value="ComEC_Rec2"/>
    <property type="match status" value="1"/>
</dbReference>
<evidence type="ECO:0000313" key="10">
    <source>
        <dbReference type="Proteomes" id="UP000234845"/>
    </source>
</evidence>
<dbReference type="NCBIfam" id="TIGR00360">
    <property type="entry name" value="ComEC_N-term"/>
    <property type="match status" value="1"/>
</dbReference>
<evidence type="ECO:0000256" key="3">
    <source>
        <dbReference type="ARBA" id="ARBA00022692"/>
    </source>
</evidence>
<feature type="transmembrane region" description="Helical" evidence="6">
    <location>
        <begin position="28"/>
        <end position="45"/>
    </location>
</feature>